<organism evidence="1 2">
    <name type="scientific">Friedmanniomyces simplex</name>
    <dbReference type="NCBI Taxonomy" id="329884"/>
    <lineage>
        <taxon>Eukaryota</taxon>
        <taxon>Fungi</taxon>
        <taxon>Dikarya</taxon>
        <taxon>Ascomycota</taxon>
        <taxon>Pezizomycotina</taxon>
        <taxon>Dothideomycetes</taxon>
        <taxon>Dothideomycetidae</taxon>
        <taxon>Mycosphaerellales</taxon>
        <taxon>Teratosphaeriaceae</taxon>
        <taxon>Friedmanniomyces</taxon>
    </lineage>
</organism>
<comment type="caution">
    <text evidence="1">The sequence shown here is derived from an EMBL/GenBank/DDBJ whole genome shotgun (WGS) entry which is preliminary data.</text>
</comment>
<keyword evidence="2" id="KW-1185">Reference proteome</keyword>
<dbReference type="Proteomes" id="UP000309340">
    <property type="component" value="Unassembled WGS sequence"/>
</dbReference>
<dbReference type="EMBL" id="NAJQ01001853">
    <property type="protein sequence ID" value="TKA51951.1"/>
    <property type="molecule type" value="Genomic_DNA"/>
</dbReference>
<proteinExistence type="predicted"/>
<dbReference type="OrthoDB" id="10525782at2759"/>
<feature type="non-terminal residue" evidence="1">
    <location>
        <position position="74"/>
    </location>
</feature>
<gene>
    <name evidence="1" type="ORF">B0A55_12789</name>
</gene>
<evidence type="ECO:0000313" key="1">
    <source>
        <dbReference type="EMBL" id="TKA51951.1"/>
    </source>
</evidence>
<name>A0A4U0VQY9_9PEZI</name>
<dbReference type="AlphaFoldDB" id="A0A4U0VQY9"/>
<accession>A0A4U0VQY9</accession>
<reference evidence="1 2" key="1">
    <citation type="submission" date="2017-03" db="EMBL/GenBank/DDBJ databases">
        <title>Genomes of endolithic fungi from Antarctica.</title>
        <authorList>
            <person name="Coleine C."/>
            <person name="Masonjones S."/>
            <person name="Stajich J.E."/>
        </authorList>
    </citation>
    <scope>NUCLEOTIDE SEQUENCE [LARGE SCALE GENOMIC DNA]</scope>
    <source>
        <strain evidence="1 2">CCFEE 5184</strain>
    </source>
</reference>
<sequence>MACTGITHISEDSSEIAFLLVENYQLTALVGVRFGEEFLNQHHLFISRPRLNREVLEKSERMAAAAVTGTTRDS</sequence>
<evidence type="ECO:0000313" key="2">
    <source>
        <dbReference type="Proteomes" id="UP000309340"/>
    </source>
</evidence>
<protein>
    <submittedName>
        <fullName evidence="1">Uncharacterized protein</fullName>
    </submittedName>
</protein>